<accession>A0ABU5E1H9</accession>
<dbReference type="PIRSF" id="PIRSF032131">
    <property type="entry name" value="UCP032131"/>
    <property type="match status" value="1"/>
</dbReference>
<dbReference type="Proteomes" id="UP001271769">
    <property type="component" value="Unassembled WGS sequence"/>
</dbReference>
<name>A0ABU5E1H9_9PROT</name>
<protein>
    <submittedName>
        <fullName evidence="1">DUF1178 family protein</fullName>
    </submittedName>
</protein>
<proteinExistence type="predicted"/>
<dbReference type="InterPro" id="IPR009562">
    <property type="entry name" value="DUF1178"/>
</dbReference>
<evidence type="ECO:0000313" key="2">
    <source>
        <dbReference type="Proteomes" id="UP001271769"/>
    </source>
</evidence>
<comment type="caution">
    <text evidence="1">The sequence shown here is derived from an EMBL/GenBank/DDBJ whole genome shotgun (WGS) entry which is preliminary data.</text>
</comment>
<reference evidence="1 2" key="1">
    <citation type="journal article" date="2013" name="Antonie Van Leeuwenhoek">
        <title>Dongia rigui sp. nov., isolated from freshwater of a large wetland in Korea.</title>
        <authorList>
            <person name="Baik K.S."/>
            <person name="Hwang Y.M."/>
            <person name="Choi J.S."/>
            <person name="Kwon J."/>
            <person name="Seong C.N."/>
        </authorList>
    </citation>
    <scope>NUCLEOTIDE SEQUENCE [LARGE SCALE GENOMIC DNA]</scope>
    <source>
        <strain evidence="1 2">04SU4-P</strain>
    </source>
</reference>
<sequence>MIVFQLNCGTGHTFDIWFRDGTTADRQLARKLVECPECGDRKVTKALMAPRISAKGDKKIPAQNMAVLAKTMRDQLTEVRRQVEANCDYVGDKFAEEARKIHYGESDARGIFGEASEEQHKELSEEGIEVARIPWLPRDDA</sequence>
<dbReference type="Pfam" id="PF06676">
    <property type="entry name" value="DUF1178"/>
    <property type="match status" value="1"/>
</dbReference>
<evidence type="ECO:0000313" key="1">
    <source>
        <dbReference type="EMBL" id="MDY0873449.1"/>
    </source>
</evidence>
<keyword evidence="2" id="KW-1185">Reference proteome</keyword>
<dbReference type="RefSeq" id="WP_320501923.1">
    <property type="nucleotide sequence ID" value="NZ_JAXCLX010000003.1"/>
</dbReference>
<organism evidence="1 2">
    <name type="scientific">Dongia rigui</name>
    <dbReference type="NCBI Taxonomy" id="940149"/>
    <lineage>
        <taxon>Bacteria</taxon>
        <taxon>Pseudomonadati</taxon>
        <taxon>Pseudomonadota</taxon>
        <taxon>Alphaproteobacteria</taxon>
        <taxon>Rhodospirillales</taxon>
        <taxon>Dongiaceae</taxon>
        <taxon>Dongia</taxon>
    </lineage>
</organism>
<gene>
    <name evidence="1" type="ORF">SMD31_16030</name>
</gene>
<dbReference type="EMBL" id="JAXCLX010000003">
    <property type="protein sequence ID" value="MDY0873449.1"/>
    <property type="molecule type" value="Genomic_DNA"/>
</dbReference>